<reference evidence="1" key="2">
    <citation type="journal article" date="2015" name="Fish Shellfish Immunol.">
        <title>Early steps in the European eel (Anguilla anguilla)-Vibrio vulnificus interaction in the gills: Role of the RtxA13 toxin.</title>
        <authorList>
            <person name="Callol A."/>
            <person name="Pajuelo D."/>
            <person name="Ebbesson L."/>
            <person name="Teles M."/>
            <person name="MacKenzie S."/>
            <person name="Amaro C."/>
        </authorList>
    </citation>
    <scope>NUCLEOTIDE SEQUENCE</scope>
</reference>
<protein>
    <submittedName>
        <fullName evidence="1">Uncharacterized protein</fullName>
    </submittedName>
</protein>
<reference evidence="1" key="1">
    <citation type="submission" date="2014-11" db="EMBL/GenBank/DDBJ databases">
        <authorList>
            <person name="Amaro Gonzalez C."/>
        </authorList>
    </citation>
    <scope>NUCLEOTIDE SEQUENCE</scope>
</reference>
<sequence length="23" mass="3046">MPRRCDFAFWQLFYRETMYFSHI</sequence>
<dbReference type="AlphaFoldDB" id="A0A0E9QDY8"/>
<evidence type="ECO:0000313" key="1">
    <source>
        <dbReference type="EMBL" id="JAH14303.1"/>
    </source>
</evidence>
<dbReference type="EMBL" id="GBXM01094274">
    <property type="protein sequence ID" value="JAH14303.1"/>
    <property type="molecule type" value="Transcribed_RNA"/>
</dbReference>
<name>A0A0E9QDY8_ANGAN</name>
<proteinExistence type="predicted"/>
<accession>A0A0E9QDY8</accession>
<organism evidence="1">
    <name type="scientific">Anguilla anguilla</name>
    <name type="common">European freshwater eel</name>
    <name type="synonym">Muraena anguilla</name>
    <dbReference type="NCBI Taxonomy" id="7936"/>
    <lineage>
        <taxon>Eukaryota</taxon>
        <taxon>Metazoa</taxon>
        <taxon>Chordata</taxon>
        <taxon>Craniata</taxon>
        <taxon>Vertebrata</taxon>
        <taxon>Euteleostomi</taxon>
        <taxon>Actinopterygii</taxon>
        <taxon>Neopterygii</taxon>
        <taxon>Teleostei</taxon>
        <taxon>Anguilliformes</taxon>
        <taxon>Anguillidae</taxon>
        <taxon>Anguilla</taxon>
    </lineage>
</organism>